<dbReference type="PANTHER" id="PTHR34047:SF8">
    <property type="entry name" value="PROTEIN YKFC"/>
    <property type="match status" value="1"/>
</dbReference>
<dbReference type="CDD" id="cd00085">
    <property type="entry name" value="HNHc"/>
    <property type="match status" value="1"/>
</dbReference>
<sequence>MNTKTSRGNKYYESVEIQKDLYAQSKSGKRNFRDLMELIVSDENILLAYRTIKANTGSKTKGTDGYMIIHMAEQDQTHFLQFMRETVLNYRPRAVRRVWIPKPNGDKRPLGIPSIIDRLVQQMFLNILQPICEAKFYNHSYGFRPNRSTRHAIARVQTLININKLHYTVDIDIKGFFDNVSHNLLIKQLWNIGIKDKRVLSVISKMLKAPIKGEGIPPKGVPQGGILSPLLSNVVLNDLDHWVADQWDTFDKSRHTYSCNDKKFRALRDGSNMKEGFIVRYADDFRIMARDCKTAYKWFHAVRKFLKDRLKLDISPEKSRVINLRKKSSEFLSYKFKTAKKRDKIVAFTYVSDKKTKQMQGTLKKHIEAIHKDASPENINRYNSIVLGMHHYFKYATHATVAFRDLDFRLMKTLRYRLKNIASYEYPSGLPPEATYRRLYPVTRRTYRIGDLYFFPIGNIKSISNLNYSQSTNPFDNDRDFAWDSQIAILMRSRLPNRSVEYMDNRLSVYSMQKGRCAITGIPLQASDVHCHHKTPSHLGGGDDFKNLTIVQRDIHRLIHATNEETIKKYLHYFSLNAMQLRKLNQLRSLCKLNRV</sequence>
<keyword evidence="2" id="KW-0695">RNA-directed DNA polymerase</keyword>
<reference evidence="2" key="1">
    <citation type="submission" date="2022-06" db="EMBL/GenBank/DDBJ databases">
        <authorList>
            <person name="Dietemann V."/>
            <person name="Ory F."/>
            <person name="Dainat B."/>
            <person name="Oberhansli S."/>
        </authorList>
    </citation>
    <scope>NUCLEOTIDE SEQUENCE</scope>
    <source>
        <strain evidence="2">Ena-SAMPLE-TAB-26-04-2022-14:26:32:270-5432</strain>
    </source>
</reference>
<dbReference type="Pfam" id="PF00078">
    <property type="entry name" value="RVT_1"/>
    <property type="match status" value="1"/>
</dbReference>
<dbReference type="PROSITE" id="PS50878">
    <property type="entry name" value="RT_POL"/>
    <property type="match status" value="1"/>
</dbReference>
<accession>A0ABM9GBP4</accession>
<dbReference type="NCBIfam" id="TIGR04416">
    <property type="entry name" value="group_II_RT_mat"/>
    <property type="match status" value="1"/>
</dbReference>
<dbReference type="Gene3D" id="1.10.30.50">
    <property type="match status" value="1"/>
</dbReference>
<evidence type="ECO:0000259" key="1">
    <source>
        <dbReference type="PROSITE" id="PS50878"/>
    </source>
</evidence>
<organism evidence="2 3">
    <name type="scientific">Paenibacillus melissococcoides</name>
    <dbReference type="NCBI Taxonomy" id="2912268"/>
    <lineage>
        <taxon>Bacteria</taxon>
        <taxon>Bacillati</taxon>
        <taxon>Bacillota</taxon>
        <taxon>Bacilli</taxon>
        <taxon>Bacillales</taxon>
        <taxon>Paenibacillaceae</taxon>
        <taxon>Paenibacillus</taxon>
    </lineage>
</organism>
<dbReference type="Proteomes" id="UP001154322">
    <property type="component" value="Unassembled WGS sequence"/>
</dbReference>
<dbReference type="PANTHER" id="PTHR34047">
    <property type="entry name" value="NUCLEAR INTRON MATURASE 1, MITOCHONDRIAL-RELATED"/>
    <property type="match status" value="1"/>
</dbReference>
<gene>
    <name evidence="2" type="primary">ltrA</name>
    <name evidence="2" type="ORF">WJ0W_006674</name>
</gene>
<dbReference type="InterPro" id="IPR003615">
    <property type="entry name" value="HNH_nuc"/>
</dbReference>
<name>A0ABM9GBP4_9BACL</name>
<dbReference type="SUPFAM" id="SSF56672">
    <property type="entry name" value="DNA/RNA polymerases"/>
    <property type="match status" value="1"/>
</dbReference>
<dbReference type="InterPro" id="IPR030931">
    <property type="entry name" value="Group_II_RT_mat"/>
</dbReference>
<dbReference type="CDD" id="cd01651">
    <property type="entry name" value="RT_G2_intron"/>
    <property type="match status" value="1"/>
</dbReference>
<evidence type="ECO:0000313" key="2">
    <source>
        <dbReference type="EMBL" id="CAH8249489.1"/>
    </source>
</evidence>
<dbReference type="EMBL" id="CALYLO010000017">
    <property type="protein sequence ID" value="CAH8249489.1"/>
    <property type="molecule type" value="Genomic_DNA"/>
</dbReference>
<keyword evidence="2" id="KW-0548">Nucleotidyltransferase</keyword>
<comment type="caution">
    <text evidence="2">The sequence shown here is derived from an EMBL/GenBank/DDBJ whole genome shotgun (WGS) entry which is preliminary data.</text>
</comment>
<dbReference type="RefSeq" id="WP_213430290.1">
    <property type="nucleotide sequence ID" value="NZ_AP031286.1"/>
</dbReference>
<proteinExistence type="predicted"/>
<dbReference type="InterPro" id="IPR043502">
    <property type="entry name" value="DNA/RNA_pol_sf"/>
</dbReference>
<evidence type="ECO:0000313" key="3">
    <source>
        <dbReference type="Proteomes" id="UP001154322"/>
    </source>
</evidence>
<dbReference type="InterPro" id="IPR000477">
    <property type="entry name" value="RT_dom"/>
</dbReference>
<feature type="domain" description="Reverse transcriptase" evidence="1">
    <location>
        <begin position="81"/>
        <end position="336"/>
    </location>
</feature>
<dbReference type="GO" id="GO:0003964">
    <property type="term" value="F:RNA-directed DNA polymerase activity"/>
    <property type="evidence" value="ECO:0007669"/>
    <property type="project" value="UniProtKB-KW"/>
</dbReference>
<keyword evidence="2" id="KW-0808">Transferase</keyword>
<protein>
    <submittedName>
        <fullName evidence="2">Group II intron reverse transcriptase/maturase</fullName>
    </submittedName>
</protein>
<keyword evidence="3" id="KW-1185">Reference proteome</keyword>
<dbReference type="InterPro" id="IPR051083">
    <property type="entry name" value="GrpII_Intron_Splice-Mob/Def"/>
</dbReference>
<dbReference type="SMART" id="SM00507">
    <property type="entry name" value="HNHc"/>
    <property type="match status" value="1"/>
</dbReference>